<evidence type="ECO:0000313" key="3">
    <source>
        <dbReference type="Proteomes" id="UP000319949"/>
    </source>
</evidence>
<name>A0A560E2E8_9BRAD</name>
<feature type="region of interest" description="Disordered" evidence="1">
    <location>
        <begin position="1"/>
        <end position="80"/>
    </location>
</feature>
<proteinExistence type="predicted"/>
<organism evidence="2 3">
    <name type="scientific">Bradyrhizobium stylosanthis</name>
    <dbReference type="NCBI Taxonomy" id="1803665"/>
    <lineage>
        <taxon>Bacteria</taxon>
        <taxon>Pseudomonadati</taxon>
        <taxon>Pseudomonadota</taxon>
        <taxon>Alphaproteobacteria</taxon>
        <taxon>Hyphomicrobiales</taxon>
        <taxon>Nitrobacteraceae</taxon>
        <taxon>Bradyrhizobium</taxon>
    </lineage>
</organism>
<gene>
    <name evidence="2" type="ORF">FBZ96_10232</name>
</gene>
<evidence type="ECO:0000256" key="1">
    <source>
        <dbReference type="SAM" id="MobiDB-lite"/>
    </source>
</evidence>
<reference evidence="2 3" key="1">
    <citation type="submission" date="2019-06" db="EMBL/GenBank/DDBJ databases">
        <title>Genomic Encyclopedia of Type Strains, Phase IV (KMG-V): Genome sequencing to study the core and pangenomes of soil and plant-associated prokaryotes.</title>
        <authorList>
            <person name="Whitman W."/>
        </authorList>
    </citation>
    <scope>NUCLEOTIDE SEQUENCE [LARGE SCALE GENOMIC DNA]</scope>
    <source>
        <strain evidence="2 3">BR 510</strain>
    </source>
</reference>
<comment type="caution">
    <text evidence="2">The sequence shown here is derived from an EMBL/GenBank/DDBJ whole genome shotgun (WGS) entry which is preliminary data.</text>
</comment>
<dbReference type="AlphaFoldDB" id="A0A560E2E8"/>
<accession>A0A560E2E8</accession>
<feature type="compositionally biased region" description="Basic residues" evidence="1">
    <location>
        <begin position="46"/>
        <end position="80"/>
    </location>
</feature>
<feature type="compositionally biased region" description="Polar residues" evidence="1">
    <location>
        <begin position="18"/>
        <end position="40"/>
    </location>
</feature>
<dbReference type="RefSeq" id="WP_063694835.1">
    <property type="nucleotide sequence ID" value="NZ_LVEM01000010.1"/>
</dbReference>
<evidence type="ECO:0000313" key="2">
    <source>
        <dbReference type="EMBL" id="TWB03561.1"/>
    </source>
</evidence>
<dbReference type="Proteomes" id="UP000319949">
    <property type="component" value="Unassembled WGS sequence"/>
</dbReference>
<protein>
    <submittedName>
        <fullName evidence="2">Uncharacterized protein</fullName>
    </submittedName>
</protein>
<dbReference type="OrthoDB" id="7067623at2"/>
<sequence length="80" mass="8761">MAVNKPTGDNTRKGAVKTRSQTKTTIGGASGWTKRNQSSGEFMAVKKPKKTKKAAKKFKGVRVEKKKAKKAAKKKTAKKR</sequence>
<dbReference type="EMBL" id="VITK01000002">
    <property type="protein sequence ID" value="TWB03561.1"/>
    <property type="molecule type" value="Genomic_DNA"/>
</dbReference>
<keyword evidence="3" id="KW-1185">Reference proteome</keyword>